<evidence type="ECO:0000256" key="9">
    <source>
        <dbReference type="ARBA" id="ARBA00043939"/>
    </source>
</evidence>
<evidence type="ECO:0000256" key="6">
    <source>
        <dbReference type="ARBA" id="ARBA00022692"/>
    </source>
</evidence>
<evidence type="ECO:0000256" key="5">
    <source>
        <dbReference type="ARBA" id="ARBA00022592"/>
    </source>
</evidence>
<evidence type="ECO:0000259" key="10">
    <source>
        <dbReference type="PROSITE" id="PS51380"/>
    </source>
</evidence>
<keyword evidence="7" id="KW-1133">Transmembrane helix</keyword>
<dbReference type="Proteomes" id="UP000516314">
    <property type="component" value="Chromosome 2"/>
</dbReference>
<protein>
    <submittedName>
        <fullName evidence="12">(thale cress) hypothetical protein</fullName>
    </submittedName>
</protein>
<dbReference type="GO" id="GO:0005886">
    <property type="term" value="C:plasma membrane"/>
    <property type="evidence" value="ECO:0007669"/>
    <property type="project" value="UniProtKB-SubCell"/>
</dbReference>
<keyword evidence="5" id="KW-0592">Phosphate transport</keyword>
<keyword evidence="3" id="KW-0813">Transport</keyword>
<reference evidence="12 13" key="1">
    <citation type="submission" date="2020-09" db="EMBL/GenBank/DDBJ databases">
        <authorList>
            <person name="Ashkenazy H."/>
        </authorList>
    </citation>
    <scope>NUCLEOTIDE SEQUENCE [LARGE SCALE GENOMIC DNA]</scope>
    <source>
        <strain evidence="13">cv. Cdm-0</strain>
    </source>
</reference>
<evidence type="ECO:0000313" key="12">
    <source>
        <dbReference type="EMBL" id="CAD5318007.1"/>
    </source>
</evidence>
<evidence type="ECO:0000259" key="11">
    <source>
        <dbReference type="PROSITE" id="PS51382"/>
    </source>
</evidence>
<evidence type="ECO:0000256" key="1">
    <source>
        <dbReference type="ARBA" id="ARBA00004651"/>
    </source>
</evidence>
<feature type="domain" description="SPX" evidence="11">
    <location>
        <begin position="1"/>
        <end position="288"/>
    </location>
</feature>
<proteinExistence type="inferred from homology"/>
<dbReference type="InterPro" id="IPR034092">
    <property type="entry name" value="PHO1_SPX"/>
</dbReference>
<keyword evidence="8" id="KW-0472">Membrane</keyword>
<comment type="subcellular location">
    <subcellularLocation>
        <location evidence="1">Cell membrane</location>
        <topology evidence="1">Multi-pass membrane protein</topology>
    </subcellularLocation>
</comment>
<dbReference type="PROSITE" id="PS51382">
    <property type="entry name" value="SPX"/>
    <property type="match status" value="1"/>
</dbReference>
<gene>
    <name evidence="12" type="ORF">AT9943_LOCUS6250</name>
</gene>
<dbReference type="CDD" id="cd14476">
    <property type="entry name" value="SPX_PHO1_like"/>
    <property type="match status" value="1"/>
</dbReference>
<evidence type="ECO:0000256" key="2">
    <source>
        <dbReference type="ARBA" id="ARBA00009665"/>
    </source>
</evidence>
<evidence type="ECO:0000256" key="8">
    <source>
        <dbReference type="ARBA" id="ARBA00023136"/>
    </source>
</evidence>
<feature type="domain" description="EXS" evidence="10">
    <location>
        <begin position="217"/>
        <end position="417"/>
    </location>
</feature>
<evidence type="ECO:0000313" key="13">
    <source>
        <dbReference type="Proteomes" id="UP000516314"/>
    </source>
</evidence>
<evidence type="ECO:0000256" key="3">
    <source>
        <dbReference type="ARBA" id="ARBA00022448"/>
    </source>
</evidence>
<name>A0A7G2EB38_ARATH</name>
<organism evidence="12 13">
    <name type="scientific">Arabidopsis thaliana</name>
    <name type="common">Mouse-ear cress</name>
    <dbReference type="NCBI Taxonomy" id="3702"/>
    <lineage>
        <taxon>Eukaryota</taxon>
        <taxon>Viridiplantae</taxon>
        <taxon>Streptophyta</taxon>
        <taxon>Embryophyta</taxon>
        <taxon>Tracheophyta</taxon>
        <taxon>Spermatophyta</taxon>
        <taxon>Magnoliopsida</taxon>
        <taxon>eudicotyledons</taxon>
        <taxon>Gunneridae</taxon>
        <taxon>Pentapetalae</taxon>
        <taxon>rosids</taxon>
        <taxon>malvids</taxon>
        <taxon>Brassicales</taxon>
        <taxon>Brassicaceae</taxon>
        <taxon>Camelineae</taxon>
        <taxon>Arabidopsis</taxon>
    </lineage>
</organism>
<dbReference type="GO" id="GO:0006817">
    <property type="term" value="P:phosphate ion transport"/>
    <property type="evidence" value="ECO:0007669"/>
    <property type="project" value="UniProtKB-KW"/>
</dbReference>
<comment type="similarity">
    <text evidence="2">Belongs to the SYG1 (TC 2.A.94) family.</text>
</comment>
<dbReference type="Pfam" id="PF03105">
    <property type="entry name" value="SPX"/>
    <property type="match status" value="1"/>
</dbReference>
<dbReference type="Pfam" id="PF03124">
    <property type="entry name" value="EXS"/>
    <property type="match status" value="1"/>
</dbReference>
<dbReference type="PANTHER" id="PTHR10783">
    <property type="entry name" value="XENOTROPIC AND POLYTROPIC RETROVIRUS RECEPTOR 1-RELATED"/>
    <property type="match status" value="1"/>
</dbReference>
<keyword evidence="4" id="KW-1003">Cell membrane</keyword>
<dbReference type="AlphaFoldDB" id="A0A7G2EB38"/>
<dbReference type="PROSITE" id="PS51380">
    <property type="entry name" value="EXS"/>
    <property type="match status" value="1"/>
</dbReference>
<evidence type="ECO:0000256" key="7">
    <source>
        <dbReference type="ARBA" id="ARBA00022989"/>
    </source>
</evidence>
<evidence type="ECO:0000256" key="4">
    <source>
        <dbReference type="ARBA" id="ARBA00022475"/>
    </source>
</evidence>
<dbReference type="InterPro" id="IPR004342">
    <property type="entry name" value="EXS_C"/>
</dbReference>
<dbReference type="PANTHER" id="PTHR10783:SF96">
    <property type="entry name" value="PHOSPHATE TRANSPORTER PHO1 HOMOLOG 2"/>
    <property type="match status" value="1"/>
</dbReference>
<accession>A0A7G2EB38</accession>
<keyword evidence="6" id="KW-0812">Transmembrane</keyword>
<dbReference type="EMBL" id="LR881467">
    <property type="protein sequence ID" value="CAD5318007.1"/>
    <property type="molecule type" value="Genomic_DNA"/>
</dbReference>
<dbReference type="InterPro" id="IPR004331">
    <property type="entry name" value="SPX_dom"/>
</dbReference>
<sequence>MKFGKELSSQMVQEWQQAYINYDYLKTLLKEIIKLKEKTNPPPPPHHAVPGEGISRKMTLYRAFSGLVQTPGKKRQTSRQSNYSSEIDIEEGKAPILVSKSTHGLETTFLMTAEEGGEYELVFFRRLDDEFNRVEKFYKEKVEEVMKDAIMLNKQMDALIAFRVKVENPVGWGWEERTVEMTRLASDIATSTAAIAASSPARTRTMNPRAQAHMEAIQEGSFSRENEDEDHGSVRGATGDCMRRMIEERSLDQGYNGVKYLLTVIAVSLRTAYGYEVKNTKNPTSHLKVLAGSSSILAAVFCTYWDFVHDWGLLNKTSKNRWLRDKLLIPQKKVYFIAMILNVVLRFAWLQTILNFEFEFLHKQTTLAVVASLEIMRRGMWNFFRVENEHLNNVGKFRAFKSVPLPFNYDEDDEKDD</sequence>
<comment type="function">
    <text evidence="9">May transport inorganic phosphate (Pi).</text>
</comment>